<dbReference type="AlphaFoldDB" id="A0AAD1KS46"/>
<dbReference type="Proteomes" id="UP000825072">
    <property type="component" value="Chromosome 1"/>
</dbReference>
<proteinExistence type="predicted"/>
<name>A0AAD1KS46_9ACTN</name>
<sequence length="60" mass="6622">MATIAAAMHIIVVARRTDAKDPGRGWAQVMRFVAWMNVRMWMDCHHVISSAAAAVIAATR</sequence>
<accession>A0AAD1KS46</accession>
<protein>
    <submittedName>
        <fullName evidence="1">Uncharacterized protein</fullName>
    </submittedName>
</protein>
<dbReference type="EMBL" id="AP024747">
    <property type="protein sequence ID" value="BCY26205.1"/>
    <property type="molecule type" value="Genomic_DNA"/>
</dbReference>
<evidence type="ECO:0000313" key="2">
    <source>
        <dbReference type="Proteomes" id="UP000825072"/>
    </source>
</evidence>
<reference evidence="1" key="1">
    <citation type="submission" date="2021-06" db="EMBL/GenBank/DDBJ databases">
        <title>Genome sequence of Cutibacterium modestum strain KB17-24694.</title>
        <authorList>
            <person name="Dekio I."/>
            <person name="Asahina A."/>
            <person name="Nishida M."/>
        </authorList>
    </citation>
    <scope>NUCLEOTIDE SEQUENCE</scope>
    <source>
        <strain evidence="1">KB17-24694</strain>
    </source>
</reference>
<evidence type="ECO:0000313" key="1">
    <source>
        <dbReference type="EMBL" id="BCY26205.1"/>
    </source>
</evidence>
<organism evidence="1 2">
    <name type="scientific">Cutibacterium modestum</name>
    <dbReference type="NCBI Taxonomy" id="2559073"/>
    <lineage>
        <taxon>Bacteria</taxon>
        <taxon>Bacillati</taxon>
        <taxon>Actinomycetota</taxon>
        <taxon>Actinomycetes</taxon>
        <taxon>Propionibacteriales</taxon>
        <taxon>Propionibacteriaceae</taxon>
        <taxon>Cutibacterium</taxon>
    </lineage>
</organism>
<gene>
    <name evidence="1" type="ORF">KB1_21950</name>
</gene>